<name>A0A318HBD0_9BURK</name>
<dbReference type="Pfam" id="PF16290">
    <property type="entry name" value="DUF4936"/>
    <property type="match status" value="1"/>
</dbReference>
<keyword evidence="2" id="KW-1185">Reference proteome</keyword>
<dbReference type="InterPro" id="IPR032556">
    <property type="entry name" value="DUF4936"/>
</dbReference>
<protein>
    <submittedName>
        <fullName evidence="1">Uncharacterized protein DUF4936</fullName>
    </submittedName>
</protein>
<dbReference type="EMBL" id="QJJS01000003">
    <property type="protein sequence ID" value="PXW98019.1"/>
    <property type="molecule type" value="Genomic_DNA"/>
</dbReference>
<reference evidence="1 2" key="1">
    <citation type="submission" date="2018-05" db="EMBL/GenBank/DDBJ databases">
        <title>Genomic Encyclopedia of Type Strains, Phase IV (KMG-IV): sequencing the most valuable type-strain genomes for metagenomic binning, comparative biology and taxonomic classification.</title>
        <authorList>
            <person name="Goeker M."/>
        </authorList>
    </citation>
    <scope>NUCLEOTIDE SEQUENCE [LARGE SCALE GENOMIC DNA]</scope>
    <source>
        <strain evidence="1 2">DSM 566</strain>
    </source>
</reference>
<sequence>MGTGLELYVYYRVPADQASAAGLEVDAAQQALKRRWPGLHARRLQRVPIGPAGPATDERAPLTWMEIYSHPDGLDPLRLAALIEATAALPSARLGDRHLEGFGR</sequence>
<dbReference type="AlphaFoldDB" id="A0A318HBD0"/>
<evidence type="ECO:0000313" key="2">
    <source>
        <dbReference type="Proteomes" id="UP000247811"/>
    </source>
</evidence>
<proteinExistence type="predicted"/>
<gene>
    <name evidence="1" type="ORF">C7444_103110</name>
</gene>
<comment type="caution">
    <text evidence="1">The sequence shown here is derived from an EMBL/GenBank/DDBJ whole genome shotgun (WGS) entry which is preliminary data.</text>
</comment>
<evidence type="ECO:0000313" key="1">
    <source>
        <dbReference type="EMBL" id="PXW98019.1"/>
    </source>
</evidence>
<accession>A0A318HBD0</accession>
<dbReference type="Proteomes" id="UP000247811">
    <property type="component" value="Unassembled WGS sequence"/>
</dbReference>
<dbReference type="OrthoDB" id="8527613at2"/>
<organism evidence="1 2">
    <name type="scientific">Sphaerotilus hippei</name>
    <dbReference type="NCBI Taxonomy" id="744406"/>
    <lineage>
        <taxon>Bacteria</taxon>
        <taxon>Pseudomonadati</taxon>
        <taxon>Pseudomonadota</taxon>
        <taxon>Betaproteobacteria</taxon>
        <taxon>Burkholderiales</taxon>
        <taxon>Sphaerotilaceae</taxon>
        <taxon>Sphaerotilus</taxon>
    </lineage>
</organism>
<dbReference type="RefSeq" id="WP_110399595.1">
    <property type="nucleotide sequence ID" value="NZ_QJJS01000003.1"/>
</dbReference>